<dbReference type="SMART" id="SM00355">
    <property type="entry name" value="ZnF_C2H2"/>
    <property type="match status" value="6"/>
</dbReference>
<accession>A0ABM3MNE8</accession>
<dbReference type="InterPro" id="IPR050717">
    <property type="entry name" value="C2H2-ZF_Transcription_Reg"/>
</dbReference>
<dbReference type="InterPro" id="IPR036236">
    <property type="entry name" value="Znf_C2H2_sf"/>
</dbReference>
<feature type="compositionally biased region" description="Low complexity" evidence="6">
    <location>
        <begin position="35"/>
        <end position="47"/>
    </location>
</feature>
<organism evidence="8 9">
    <name type="scientific">Galleria mellonella</name>
    <name type="common">Greater wax moth</name>
    <dbReference type="NCBI Taxonomy" id="7137"/>
    <lineage>
        <taxon>Eukaryota</taxon>
        <taxon>Metazoa</taxon>
        <taxon>Ecdysozoa</taxon>
        <taxon>Arthropoda</taxon>
        <taxon>Hexapoda</taxon>
        <taxon>Insecta</taxon>
        <taxon>Pterygota</taxon>
        <taxon>Neoptera</taxon>
        <taxon>Endopterygota</taxon>
        <taxon>Lepidoptera</taxon>
        <taxon>Glossata</taxon>
        <taxon>Ditrysia</taxon>
        <taxon>Pyraloidea</taxon>
        <taxon>Pyralidae</taxon>
        <taxon>Galleriinae</taxon>
        <taxon>Galleria</taxon>
    </lineage>
</organism>
<protein>
    <submittedName>
        <fullName evidence="9">Zinc finger protein rotund-like isoform X1</fullName>
    </submittedName>
</protein>
<dbReference type="SUPFAM" id="SSF57667">
    <property type="entry name" value="beta-beta-alpha zinc fingers"/>
    <property type="match status" value="3"/>
</dbReference>
<evidence type="ECO:0000313" key="9">
    <source>
        <dbReference type="RefSeq" id="XP_052752911.1"/>
    </source>
</evidence>
<evidence type="ECO:0000256" key="3">
    <source>
        <dbReference type="ARBA" id="ARBA00022771"/>
    </source>
</evidence>
<feature type="domain" description="C2H2-type" evidence="7">
    <location>
        <begin position="382"/>
        <end position="409"/>
    </location>
</feature>
<evidence type="ECO:0000256" key="5">
    <source>
        <dbReference type="PROSITE-ProRule" id="PRU00042"/>
    </source>
</evidence>
<dbReference type="InterPro" id="IPR013087">
    <property type="entry name" value="Znf_C2H2_type"/>
</dbReference>
<dbReference type="RefSeq" id="XP_052752911.1">
    <property type="nucleotide sequence ID" value="XM_052896951.1"/>
</dbReference>
<keyword evidence="1" id="KW-0479">Metal-binding</keyword>
<dbReference type="Pfam" id="PF00096">
    <property type="entry name" value="zf-C2H2"/>
    <property type="match status" value="4"/>
</dbReference>
<evidence type="ECO:0000256" key="2">
    <source>
        <dbReference type="ARBA" id="ARBA00022737"/>
    </source>
</evidence>
<feature type="compositionally biased region" description="Low complexity" evidence="6">
    <location>
        <begin position="191"/>
        <end position="203"/>
    </location>
</feature>
<dbReference type="PANTHER" id="PTHR14196">
    <property type="entry name" value="ODD-SKIPPED - RELATED"/>
    <property type="match status" value="1"/>
</dbReference>
<gene>
    <name evidence="9" type="primary">LOC113513145</name>
</gene>
<reference evidence="9" key="1">
    <citation type="submission" date="2025-08" db="UniProtKB">
        <authorList>
            <consortium name="RefSeq"/>
        </authorList>
    </citation>
    <scope>IDENTIFICATION</scope>
    <source>
        <tissue evidence="9">Whole larvae</tissue>
    </source>
</reference>
<keyword evidence="8" id="KW-1185">Reference proteome</keyword>
<evidence type="ECO:0000313" key="8">
    <source>
        <dbReference type="Proteomes" id="UP001652740"/>
    </source>
</evidence>
<evidence type="ECO:0000256" key="6">
    <source>
        <dbReference type="SAM" id="MobiDB-lite"/>
    </source>
</evidence>
<evidence type="ECO:0000259" key="7">
    <source>
        <dbReference type="PROSITE" id="PS50157"/>
    </source>
</evidence>
<proteinExistence type="predicted"/>
<feature type="region of interest" description="Disordered" evidence="6">
    <location>
        <begin position="306"/>
        <end position="326"/>
    </location>
</feature>
<feature type="region of interest" description="Disordered" evidence="6">
    <location>
        <begin position="149"/>
        <end position="207"/>
    </location>
</feature>
<feature type="compositionally biased region" description="Basic and acidic residues" evidence="6">
    <location>
        <begin position="159"/>
        <end position="171"/>
    </location>
</feature>
<dbReference type="PROSITE" id="PS50157">
    <property type="entry name" value="ZINC_FINGER_C2H2_2"/>
    <property type="match status" value="6"/>
</dbReference>
<feature type="compositionally biased region" description="Basic and acidic residues" evidence="6">
    <location>
        <begin position="570"/>
        <end position="589"/>
    </location>
</feature>
<keyword evidence="4" id="KW-0862">Zinc</keyword>
<dbReference type="PANTHER" id="PTHR14196:SF12">
    <property type="entry name" value="ZINC FINGER PROTEIN 208-LIKE"/>
    <property type="match status" value="1"/>
</dbReference>
<feature type="compositionally biased region" description="Gly residues" evidence="6">
    <location>
        <begin position="180"/>
        <end position="190"/>
    </location>
</feature>
<name>A0ABM3MNE8_GALME</name>
<feature type="domain" description="C2H2-type" evidence="7">
    <location>
        <begin position="353"/>
        <end position="380"/>
    </location>
</feature>
<keyword evidence="2" id="KW-0677">Repeat</keyword>
<feature type="domain" description="C2H2-type" evidence="7">
    <location>
        <begin position="438"/>
        <end position="467"/>
    </location>
</feature>
<dbReference type="Proteomes" id="UP001652740">
    <property type="component" value="Unplaced"/>
</dbReference>
<feature type="domain" description="C2H2-type" evidence="7">
    <location>
        <begin position="499"/>
        <end position="526"/>
    </location>
</feature>
<feature type="region of interest" description="Disordered" evidence="6">
    <location>
        <begin position="29"/>
        <end position="62"/>
    </location>
</feature>
<evidence type="ECO:0000256" key="4">
    <source>
        <dbReference type="ARBA" id="ARBA00022833"/>
    </source>
</evidence>
<feature type="compositionally biased region" description="Low complexity" evidence="6">
    <location>
        <begin position="312"/>
        <end position="326"/>
    </location>
</feature>
<feature type="domain" description="C2H2-type" evidence="7">
    <location>
        <begin position="468"/>
        <end position="495"/>
    </location>
</feature>
<sequence>MSVTLSNSYLKNPINLQMKREFEDFTEGDERKINNNDNNSSDANSECSDLENNGPSDDGENAALDYTENSLALHPVADFIKKEFVPDFNFGNPFRNQNLSFKDGFQNRSPFLLPTQLYKSFLASLGKRRRNIADCYSLYPRNMLFSNGFGTETSDDENNGDRTSDSPDEKAGASSAFVWSGGGVAGGGGQEQPAAQPAAVPTGTSGGGGAQGLVHWMSVMAEHMGGGHHDPSHYALPPWNNGGVDHCQQKDGLEYAAWSRPRGAMAIKQGYEAKMSTGDGTVGGHQKADDRIGHHQSMSQMLYGAGLGPGRSGSSSSSPVGGANAGSGLLVVPQPLGKGPTKLQPLHAHTRKYHCKMCPQVFGSKADLQLHTQIHLREAKPYRCTQCPKAFANSSYLAQHSRIHLGIKPYRCEICQRKFTQLSHLQQHIRTHTGDKPYRCTQIGCTKAFSQLSNLQSHSRCHQTDKPFKCNSCYKCFTHEKDLLEHIPKHKESKHLKTHICQYCGKSYTQETYLSKHMNKHAERADKRPPISALGLSGLNRSIAAAAPTAAPFAEHPYWPKVSPDSAAHMSDDGGYHQQRESDDHHEQHLQQQRALFAQHESQDDRIQPPVSSAANSAFTPINSMAPHLNGLSHHSPLPTRPYLYDPLHFQQGKQQPNSFPNQLISLHQIRNYAHQPSALLPAEHILPHALSHKDKQ</sequence>
<evidence type="ECO:0000256" key="1">
    <source>
        <dbReference type="ARBA" id="ARBA00022723"/>
    </source>
</evidence>
<feature type="region of interest" description="Disordered" evidence="6">
    <location>
        <begin position="555"/>
        <end position="618"/>
    </location>
</feature>
<keyword evidence="3 5" id="KW-0863">Zinc-finger</keyword>
<dbReference type="GeneID" id="113513145"/>
<dbReference type="PROSITE" id="PS00028">
    <property type="entry name" value="ZINC_FINGER_C2H2_1"/>
    <property type="match status" value="6"/>
</dbReference>
<feature type="domain" description="C2H2-type" evidence="7">
    <location>
        <begin position="410"/>
        <end position="437"/>
    </location>
</feature>
<dbReference type="Gene3D" id="3.30.160.60">
    <property type="entry name" value="Classic Zinc Finger"/>
    <property type="match status" value="4"/>
</dbReference>